<keyword evidence="2 7" id="KW-0285">Flavoprotein</keyword>
<evidence type="ECO:0000256" key="6">
    <source>
        <dbReference type="ARBA" id="ARBA00023027"/>
    </source>
</evidence>
<keyword evidence="6 7" id="KW-0520">NAD</keyword>
<dbReference type="CDD" id="cd02135">
    <property type="entry name" value="YdjA-like"/>
    <property type="match status" value="1"/>
</dbReference>
<comment type="caution">
    <text evidence="11">The sequence shown here is derived from an EMBL/GenBank/DDBJ whole genome shotgun (WGS) entry which is preliminary data.</text>
</comment>
<dbReference type="RefSeq" id="WP_188859954.1">
    <property type="nucleotide sequence ID" value="NZ_BMLT01000003.1"/>
</dbReference>
<keyword evidence="3 7" id="KW-0288">FMN</keyword>
<evidence type="ECO:0000256" key="3">
    <source>
        <dbReference type="ARBA" id="ARBA00022643"/>
    </source>
</evidence>
<name>A0A917ZBK0_9GAMM</name>
<comment type="similarity">
    <text evidence="1 7">Belongs to the nitroreductase family.</text>
</comment>
<feature type="region of interest" description="Disordered" evidence="9">
    <location>
        <begin position="167"/>
        <end position="186"/>
    </location>
</feature>
<protein>
    <recommendedName>
        <fullName evidence="7">Putative NAD(P)H nitroreductase</fullName>
        <ecNumber evidence="7">1.-.-.-</ecNumber>
    </recommendedName>
</protein>
<evidence type="ECO:0000256" key="2">
    <source>
        <dbReference type="ARBA" id="ARBA00022630"/>
    </source>
</evidence>
<accession>A0A917ZBK0</accession>
<keyword evidence="5 7" id="KW-0560">Oxidoreductase</keyword>
<feature type="binding site" description="in other chain" evidence="8">
    <location>
        <begin position="133"/>
        <end position="135"/>
    </location>
    <ligand>
        <name>FMN</name>
        <dbReference type="ChEBI" id="CHEBI:58210"/>
        <note>ligand shared between dimeric partners</note>
    </ligand>
</feature>
<dbReference type="Proteomes" id="UP000599578">
    <property type="component" value="Unassembled WGS sequence"/>
</dbReference>
<sequence length="186" mass="20087">MDALNALINRVSIPLLEAPGPSQDELALMFRAALRAPDHGAVRPWRFLVIEGEARERLGELLLKGALAEDPELPEEKRQKLLKAPLRAPTLVVVIAATRKHPKAPKVEQVVSAGCAAHSILLAAHAQGLGAMWRTGGPAYDPVVRQGLGLGEDDELVGFIYLGTPSRGRSAPEPEIEDFVSRWDGD</sequence>
<feature type="binding site" evidence="8">
    <location>
        <position position="35"/>
    </location>
    <ligand>
        <name>FMN</name>
        <dbReference type="ChEBI" id="CHEBI:58210"/>
        <note>ligand shared between dimeric partners</note>
    </ligand>
</feature>
<dbReference type="InterPro" id="IPR026021">
    <property type="entry name" value="YdjA-like"/>
</dbReference>
<keyword evidence="12" id="KW-1185">Reference proteome</keyword>
<evidence type="ECO:0000256" key="7">
    <source>
        <dbReference type="PIRNR" id="PIRNR000232"/>
    </source>
</evidence>
<evidence type="ECO:0000256" key="5">
    <source>
        <dbReference type="ARBA" id="ARBA00023002"/>
    </source>
</evidence>
<dbReference type="PIRSF" id="PIRSF000232">
    <property type="entry name" value="YdjA"/>
    <property type="match status" value="1"/>
</dbReference>
<proteinExistence type="inferred from homology"/>
<evidence type="ECO:0000313" key="12">
    <source>
        <dbReference type="Proteomes" id="UP000599578"/>
    </source>
</evidence>
<evidence type="ECO:0000256" key="1">
    <source>
        <dbReference type="ARBA" id="ARBA00007118"/>
    </source>
</evidence>
<dbReference type="InterPro" id="IPR000415">
    <property type="entry name" value="Nitroreductase-like"/>
</dbReference>
<evidence type="ECO:0000256" key="8">
    <source>
        <dbReference type="PIRSR" id="PIRSR000232-1"/>
    </source>
</evidence>
<keyword evidence="4 7" id="KW-0521">NADP</keyword>
<dbReference type="GO" id="GO:0016491">
    <property type="term" value="F:oxidoreductase activity"/>
    <property type="evidence" value="ECO:0007669"/>
    <property type="project" value="UniProtKB-UniRule"/>
</dbReference>
<dbReference type="InterPro" id="IPR029479">
    <property type="entry name" value="Nitroreductase"/>
</dbReference>
<dbReference type="AlphaFoldDB" id="A0A917ZBK0"/>
<evidence type="ECO:0000256" key="9">
    <source>
        <dbReference type="SAM" id="MobiDB-lite"/>
    </source>
</evidence>
<evidence type="ECO:0000313" key="11">
    <source>
        <dbReference type="EMBL" id="GGO79771.1"/>
    </source>
</evidence>
<gene>
    <name evidence="11" type="ORF">GCM10011348_14920</name>
</gene>
<evidence type="ECO:0000256" key="4">
    <source>
        <dbReference type="ARBA" id="ARBA00022857"/>
    </source>
</evidence>
<dbReference type="PANTHER" id="PTHR43821:SF1">
    <property type="entry name" value="NAD(P)H NITROREDUCTASE YDJA-RELATED"/>
    <property type="match status" value="1"/>
</dbReference>
<feature type="binding site" evidence="8">
    <location>
        <position position="39"/>
    </location>
    <ligand>
        <name>FMN</name>
        <dbReference type="ChEBI" id="CHEBI:58210"/>
        <note>ligand shared between dimeric partners</note>
    </ligand>
</feature>
<organism evidence="11 12">
    <name type="scientific">Marinobacterium nitratireducens</name>
    <dbReference type="NCBI Taxonomy" id="518897"/>
    <lineage>
        <taxon>Bacteria</taxon>
        <taxon>Pseudomonadati</taxon>
        <taxon>Pseudomonadota</taxon>
        <taxon>Gammaproteobacteria</taxon>
        <taxon>Oceanospirillales</taxon>
        <taxon>Oceanospirillaceae</taxon>
        <taxon>Marinobacterium</taxon>
    </lineage>
</organism>
<comment type="cofactor">
    <cofactor evidence="8">
        <name>FMN</name>
        <dbReference type="ChEBI" id="CHEBI:58210"/>
    </cofactor>
    <text evidence="8">Binds 1 FMN per subunit.</text>
</comment>
<dbReference type="Pfam" id="PF00881">
    <property type="entry name" value="Nitroreductase"/>
    <property type="match status" value="1"/>
</dbReference>
<evidence type="ECO:0000259" key="10">
    <source>
        <dbReference type="Pfam" id="PF00881"/>
    </source>
</evidence>
<dbReference type="Gene3D" id="3.40.109.10">
    <property type="entry name" value="NADH Oxidase"/>
    <property type="match status" value="1"/>
</dbReference>
<feature type="domain" description="Nitroreductase" evidence="10">
    <location>
        <begin position="18"/>
        <end position="163"/>
    </location>
</feature>
<reference evidence="11 12" key="1">
    <citation type="journal article" date="2014" name="Int. J. Syst. Evol. Microbiol.">
        <title>Complete genome sequence of Corynebacterium casei LMG S-19264T (=DSM 44701T), isolated from a smear-ripened cheese.</title>
        <authorList>
            <consortium name="US DOE Joint Genome Institute (JGI-PGF)"/>
            <person name="Walter F."/>
            <person name="Albersmeier A."/>
            <person name="Kalinowski J."/>
            <person name="Ruckert C."/>
        </authorList>
    </citation>
    <scope>NUCLEOTIDE SEQUENCE [LARGE SCALE GENOMIC DNA]</scope>
    <source>
        <strain evidence="11 12">CGMCC 1.7286</strain>
    </source>
</reference>
<feature type="binding site" description="in other chain" evidence="8">
    <location>
        <begin position="10"/>
        <end position="12"/>
    </location>
    <ligand>
        <name>FMN</name>
        <dbReference type="ChEBI" id="CHEBI:58210"/>
        <note>ligand shared between dimeric partners</note>
    </ligand>
</feature>
<dbReference type="EC" id="1.-.-.-" evidence="7"/>
<dbReference type="InterPro" id="IPR052530">
    <property type="entry name" value="NAD(P)H_nitroreductase"/>
</dbReference>
<dbReference type="EMBL" id="BMLT01000003">
    <property type="protein sequence ID" value="GGO79771.1"/>
    <property type="molecule type" value="Genomic_DNA"/>
</dbReference>
<dbReference type="PANTHER" id="PTHR43821">
    <property type="entry name" value="NAD(P)H NITROREDUCTASE YDJA-RELATED"/>
    <property type="match status" value="1"/>
</dbReference>
<dbReference type="SUPFAM" id="SSF55469">
    <property type="entry name" value="FMN-dependent nitroreductase-like"/>
    <property type="match status" value="1"/>
</dbReference>